<dbReference type="Pfam" id="PF13472">
    <property type="entry name" value="Lipase_GDSL_2"/>
    <property type="match status" value="1"/>
</dbReference>
<dbReference type="SUPFAM" id="SSF52266">
    <property type="entry name" value="SGNH hydrolase"/>
    <property type="match status" value="1"/>
</dbReference>
<feature type="domain" description="SGNH hydrolase-type esterase" evidence="1">
    <location>
        <begin position="9"/>
        <end position="183"/>
    </location>
</feature>
<dbReference type="CDD" id="cd01832">
    <property type="entry name" value="SGNH_hydrolase_like_1"/>
    <property type="match status" value="1"/>
</dbReference>
<accession>A0A094PWW9</accession>
<dbReference type="PANTHER" id="PTHR43784:SF2">
    <property type="entry name" value="GDSL-LIKE LIPASE_ACYLHYDROLASE, PUTATIVE (AFU_ORTHOLOGUE AFUA_2G00820)-RELATED"/>
    <property type="match status" value="1"/>
</dbReference>
<dbReference type="InterPro" id="IPR036514">
    <property type="entry name" value="SGNH_hydro_sf"/>
</dbReference>
<evidence type="ECO:0000313" key="2">
    <source>
        <dbReference type="EMBL" id="KGA15622.1"/>
    </source>
</evidence>
<sequence>MERVITFTVLGDSAASGVGDADINGVNRGWAYYLTQSIQHPIVYTNLSRPGAKSLEVLEVQLPQALLCKPDIAAVIVGGNDALRNGFNPSKLHENLQQTISKLRALGSDVVLLQLHDPTKIVPLPRLLAKVLRRRINAVNRVTQSLANEFGADVLQTRRIDNIYERKVWHVDRMHPSKFGHQLLAKHFREILIQKDWSISPIEVEAVKEISKVQSVKWMLRNGTPWFLKRSVDLFPAAILLMVAELLRGFTNRSESDLSNLYFADFQPQSIADLQEVYEERVS</sequence>
<evidence type="ECO:0000259" key="1">
    <source>
        <dbReference type="Pfam" id="PF13472"/>
    </source>
</evidence>
<dbReference type="AlphaFoldDB" id="A0A094PWW9"/>
<gene>
    <name evidence="2" type="ORF">GM50_16740</name>
</gene>
<proteinExistence type="predicted"/>
<dbReference type="InterPro" id="IPR013830">
    <property type="entry name" value="SGNH_hydro"/>
</dbReference>
<name>A0A094PWW9_9ZZZZ</name>
<protein>
    <recommendedName>
        <fullName evidence="1">SGNH hydrolase-type esterase domain-containing protein</fullName>
    </recommendedName>
</protein>
<reference evidence="2" key="1">
    <citation type="submission" date="2014-05" db="EMBL/GenBank/DDBJ databases">
        <title>Key roles for freshwater Actinobacteria revealed by deep metagenomic sequencing.</title>
        <authorList>
            <person name="Ghai R."/>
            <person name="Mizuno C.M."/>
            <person name="Picazo A."/>
            <person name="Camacho A."/>
            <person name="Rodriguez-Valera F."/>
        </authorList>
    </citation>
    <scope>NUCLEOTIDE SEQUENCE</scope>
</reference>
<organism evidence="2">
    <name type="scientific">freshwater metagenome</name>
    <dbReference type="NCBI Taxonomy" id="449393"/>
    <lineage>
        <taxon>unclassified sequences</taxon>
        <taxon>metagenomes</taxon>
        <taxon>ecological metagenomes</taxon>
    </lineage>
</organism>
<dbReference type="Gene3D" id="3.40.50.1110">
    <property type="entry name" value="SGNH hydrolase"/>
    <property type="match status" value="1"/>
</dbReference>
<dbReference type="InterPro" id="IPR053140">
    <property type="entry name" value="GDSL_Rv0518-like"/>
</dbReference>
<dbReference type="EMBL" id="JNSK01000089">
    <property type="protein sequence ID" value="KGA15622.1"/>
    <property type="molecule type" value="Genomic_DNA"/>
</dbReference>
<comment type="caution">
    <text evidence="2">The sequence shown here is derived from an EMBL/GenBank/DDBJ whole genome shotgun (WGS) entry which is preliminary data.</text>
</comment>
<dbReference type="PANTHER" id="PTHR43784">
    <property type="entry name" value="GDSL-LIKE LIPASE/ACYLHYDROLASE, PUTATIVE (AFU_ORTHOLOGUE AFUA_2G00820)-RELATED"/>
    <property type="match status" value="1"/>
</dbReference>